<dbReference type="InterPro" id="IPR051521">
    <property type="entry name" value="tRNA_Mod/Golgi_Maint"/>
</dbReference>
<gene>
    <name evidence="13" type="ORF">CCMP2556_LOCUS47201</name>
</gene>
<evidence type="ECO:0000256" key="9">
    <source>
        <dbReference type="ARBA" id="ARBA00039242"/>
    </source>
</evidence>
<evidence type="ECO:0000256" key="6">
    <source>
        <dbReference type="ARBA" id="ARBA00023242"/>
    </source>
</evidence>
<dbReference type="Gene3D" id="1.10.287.370">
    <property type="match status" value="1"/>
</dbReference>
<dbReference type="EC" id="2.5.1.25" evidence="2"/>
<comment type="caution">
    <text evidence="13">The sequence shown here is derived from an EMBL/GenBank/DDBJ whole genome shotgun (WGS) entry which is preliminary data.</text>
</comment>
<comment type="similarity">
    <text evidence="8">Belongs to the TDD superfamily. DTWD1 family.</text>
</comment>
<sequence length="364" mass="41066">MATLSHGCDRAAQALSFLQRLNFSAPANLERAECPSCRKWVRLYCARCVRSVVELPEPLSLTLQVMILRHPKEAAAKSSATPLSLLSPDIQVREWGPHCVDQTWEPGTWLVFPSEDATDASSVDWAEVTGLVLVDSRWKHAKAVVDDPKLQLRTLPAMKLGPESSVRSCFWRSATEKLDLEGLLSTAECLHWLLKLRQRSQGLEVRCSDPVLNAQLYSNRAHVRLLLRQFVEAEAWQRRPGDADLQKLRAACAEKLAGQQQRRRAQEAAANRDFNADEAMAVQDKACGMRTIESTPEDAKLYRGIGRCFLLGERQEMLDTGQKLVRFVGQELPKMQKASQELEKRKDDAEKVMASNLLATFWRM</sequence>
<evidence type="ECO:0000256" key="2">
    <source>
        <dbReference type="ARBA" id="ARBA00012386"/>
    </source>
</evidence>
<comment type="subcellular location">
    <subcellularLocation>
        <location evidence="1">Nucleus</location>
    </subcellularLocation>
</comment>
<evidence type="ECO:0000256" key="5">
    <source>
        <dbReference type="ARBA" id="ARBA00022694"/>
    </source>
</evidence>
<keyword evidence="4" id="KW-0949">S-adenosyl-L-methionine</keyword>
<dbReference type="Proteomes" id="UP001642484">
    <property type="component" value="Unassembled WGS sequence"/>
</dbReference>
<evidence type="ECO:0000256" key="1">
    <source>
        <dbReference type="ARBA" id="ARBA00004123"/>
    </source>
</evidence>
<name>A0ABP0RHP2_9DINO</name>
<feature type="domain" description="DTW" evidence="12">
    <location>
        <begin position="41"/>
        <end position="220"/>
    </location>
</feature>
<keyword evidence="5" id="KW-0819">tRNA processing</keyword>
<evidence type="ECO:0000256" key="7">
    <source>
        <dbReference type="ARBA" id="ARBA00037050"/>
    </source>
</evidence>
<dbReference type="SMART" id="SM01144">
    <property type="entry name" value="DTW"/>
    <property type="match status" value="1"/>
</dbReference>
<evidence type="ECO:0000313" key="14">
    <source>
        <dbReference type="Proteomes" id="UP001642484"/>
    </source>
</evidence>
<dbReference type="SUPFAM" id="SSF46579">
    <property type="entry name" value="Prefoldin"/>
    <property type="match status" value="1"/>
</dbReference>
<evidence type="ECO:0000256" key="3">
    <source>
        <dbReference type="ARBA" id="ARBA00022679"/>
    </source>
</evidence>
<comment type="function">
    <text evidence="7">Catalyzes the formation of 3-(3-amino-3-carboxypropyl)uridine (acp3U) at position 20 in the D-loop of several cytoplasmic tRNAs (acp3U(20)).</text>
</comment>
<comment type="catalytic activity">
    <reaction evidence="11">
        <text>a uridine in tRNA + S-adenosyl-L-methionine = a 3-[(3S)-3-amino-3-carboxypropyl]uridine in tRNA + S-methyl-5'-thioadenosine + H(+)</text>
        <dbReference type="Rhea" id="RHEA:62432"/>
        <dbReference type="Rhea" id="RHEA-COMP:13339"/>
        <dbReference type="Rhea" id="RHEA-COMP:16092"/>
        <dbReference type="ChEBI" id="CHEBI:15378"/>
        <dbReference type="ChEBI" id="CHEBI:17509"/>
        <dbReference type="ChEBI" id="CHEBI:59789"/>
        <dbReference type="ChEBI" id="CHEBI:65315"/>
        <dbReference type="ChEBI" id="CHEBI:82930"/>
        <dbReference type="EC" id="2.5.1.25"/>
    </reaction>
</comment>
<evidence type="ECO:0000256" key="11">
    <source>
        <dbReference type="ARBA" id="ARBA00048718"/>
    </source>
</evidence>
<keyword evidence="6" id="KW-0539">Nucleus</keyword>
<proteinExistence type="inferred from homology"/>
<accession>A0ABP0RHP2</accession>
<evidence type="ECO:0000256" key="8">
    <source>
        <dbReference type="ARBA" id="ARBA00038290"/>
    </source>
</evidence>
<dbReference type="InterPro" id="IPR009053">
    <property type="entry name" value="Prefoldin"/>
</dbReference>
<reference evidence="13 14" key="1">
    <citation type="submission" date="2024-02" db="EMBL/GenBank/DDBJ databases">
        <authorList>
            <person name="Chen Y."/>
            <person name="Shah S."/>
            <person name="Dougan E. K."/>
            <person name="Thang M."/>
            <person name="Chan C."/>
        </authorList>
    </citation>
    <scope>NUCLEOTIDE SEQUENCE [LARGE SCALE GENOMIC DNA]</scope>
</reference>
<dbReference type="EMBL" id="CAXAMN010025995">
    <property type="protein sequence ID" value="CAK9099789.1"/>
    <property type="molecule type" value="Genomic_DNA"/>
</dbReference>
<evidence type="ECO:0000256" key="10">
    <source>
        <dbReference type="ARBA" id="ARBA00042508"/>
    </source>
</evidence>
<dbReference type="InterPro" id="IPR005636">
    <property type="entry name" value="DTW"/>
</dbReference>
<organism evidence="13 14">
    <name type="scientific">Durusdinium trenchii</name>
    <dbReference type="NCBI Taxonomy" id="1381693"/>
    <lineage>
        <taxon>Eukaryota</taxon>
        <taxon>Sar</taxon>
        <taxon>Alveolata</taxon>
        <taxon>Dinophyceae</taxon>
        <taxon>Suessiales</taxon>
        <taxon>Symbiodiniaceae</taxon>
        <taxon>Durusdinium</taxon>
    </lineage>
</organism>
<dbReference type="PANTHER" id="PTHR15627:SF8">
    <property type="entry name" value="TRNA-URIDINE AMINOCARBOXYPROPYLTRANSFERASE 1"/>
    <property type="match status" value="1"/>
</dbReference>
<dbReference type="PANTHER" id="PTHR15627">
    <property type="entry name" value="NATURAL KILLER CELL-SPECIFIC ANTIGEN KLIP1"/>
    <property type="match status" value="1"/>
</dbReference>
<keyword evidence="14" id="KW-1185">Reference proteome</keyword>
<evidence type="ECO:0000256" key="4">
    <source>
        <dbReference type="ARBA" id="ARBA00022691"/>
    </source>
</evidence>
<protein>
    <recommendedName>
        <fullName evidence="9">tRNA-uridine aminocarboxypropyltransferase 1</fullName>
        <ecNumber evidence="2">2.5.1.25</ecNumber>
    </recommendedName>
    <alternativeName>
        <fullName evidence="10">DTW domain-containing protein 1</fullName>
    </alternativeName>
</protein>
<keyword evidence="3" id="KW-0808">Transferase</keyword>
<evidence type="ECO:0000259" key="12">
    <source>
        <dbReference type="SMART" id="SM01144"/>
    </source>
</evidence>
<dbReference type="Pfam" id="PF03942">
    <property type="entry name" value="DTW"/>
    <property type="match status" value="1"/>
</dbReference>
<evidence type="ECO:0000313" key="13">
    <source>
        <dbReference type="EMBL" id="CAK9099789.1"/>
    </source>
</evidence>